<dbReference type="NCBIfam" id="TIGR04520">
    <property type="entry name" value="ECF_ATPase_1"/>
    <property type="match status" value="1"/>
</dbReference>
<dbReference type="PANTHER" id="PTHR43553:SF24">
    <property type="entry name" value="ENERGY-COUPLING FACTOR TRANSPORTER ATP-BINDING PROTEIN ECFA1"/>
    <property type="match status" value="1"/>
</dbReference>
<dbReference type="Gene3D" id="3.40.50.300">
    <property type="entry name" value="P-loop containing nucleotide triphosphate hydrolases"/>
    <property type="match status" value="1"/>
</dbReference>
<dbReference type="InterPro" id="IPR003593">
    <property type="entry name" value="AAA+_ATPase"/>
</dbReference>
<dbReference type="EMBL" id="FNDK01000020">
    <property type="protein sequence ID" value="SDI07620.1"/>
    <property type="molecule type" value="Genomic_DNA"/>
</dbReference>
<keyword evidence="7" id="KW-1278">Translocase</keyword>
<comment type="subcellular location">
    <subcellularLocation>
        <location evidence="1">Cell membrane</location>
        <topology evidence="1">Peripheral membrane protein</topology>
    </subcellularLocation>
</comment>
<dbReference type="OrthoDB" id="9784332at2"/>
<dbReference type="GO" id="GO:0005524">
    <property type="term" value="F:ATP binding"/>
    <property type="evidence" value="ECO:0007669"/>
    <property type="project" value="UniProtKB-KW"/>
</dbReference>
<sequence>MLAAQFNEVWFQYEPSGPWILKNIRSSVEKGEWITILGPNGSGKSTLSRLCNGLFIPTKGDVLIEELSTKEQQNIAEVRKRAGMVFQNPDHQFVAPTVRDDIAFGMENIGVPREEMVARIEAVARQVGIQTLLDVEPHRLSGGQKQRVAIAGILALQPNMMILDEVTSMLDPKGKREVMATIEQLHRKNGVTVISVTHHLQEALLSDRIWYMEAGEIALDIPTSEIMNYVDWFSDKGIPLPYAISLWQELRDNDDVIPTLNCFIRENMTYEDHV</sequence>
<dbReference type="GO" id="GO:0042626">
    <property type="term" value="F:ATPase-coupled transmembrane transporter activity"/>
    <property type="evidence" value="ECO:0007669"/>
    <property type="project" value="TreeGrafter"/>
</dbReference>
<dbReference type="CDD" id="cd03225">
    <property type="entry name" value="ABC_cobalt_CbiO_domain1"/>
    <property type="match status" value="1"/>
</dbReference>
<gene>
    <name evidence="10" type="ORF">SAMN05192534_12069</name>
</gene>
<dbReference type="FunFam" id="3.40.50.300:FF:000224">
    <property type="entry name" value="Energy-coupling factor transporter ATP-binding protein EcfA"/>
    <property type="match status" value="1"/>
</dbReference>
<evidence type="ECO:0000256" key="3">
    <source>
        <dbReference type="ARBA" id="ARBA00022448"/>
    </source>
</evidence>
<feature type="domain" description="ABC transporter" evidence="9">
    <location>
        <begin position="4"/>
        <end position="239"/>
    </location>
</feature>
<dbReference type="Proteomes" id="UP000199163">
    <property type="component" value="Unassembled WGS sequence"/>
</dbReference>
<keyword evidence="4" id="KW-1003">Cell membrane</keyword>
<organism evidence="10 11">
    <name type="scientific">Alteribacillus persepolensis</name>
    <dbReference type="NCBI Taxonomy" id="568899"/>
    <lineage>
        <taxon>Bacteria</taxon>
        <taxon>Bacillati</taxon>
        <taxon>Bacillota</taxon>
        <taxon>Bacilli</taxon>
        <taxon>Bacillales</taxon>
        <taxon>Bacillaceae</taxon>
        <taxon>Alteribacillus</taxon>
    </lineage>
</organism>
<dbReference type="InterPro" id="IPR027417">
    <property type="entry name" value="P-loop_NTPase"/>
</dbReference>
<dbReference type="InterPro" id="IPR015856">
    <property type="entry name" value="ABC_transpr_CbiO/EcfA_su"/>
</dbReference>
<evidence type="ECO:0000256" key="8">
    <source>
        <dbReference type="ARBA" id="ARBA00023136"/>
    </source>
</evidence>
<keyword evidence="3" id="KW-0813">Transport</keyword>
<dbReference type="STRING" id="568899.SAMN05192534_12069"/>
<protein>
    <submittedName>
        <fullName evidence="10">Energy-coupling factor transport system ATP-binding protein</fullName>
    </submittedName>
</protein>
<dbReference type="InterPro" id="IPR030947">
    <property type="entry name" value="EcfA_1"/>
</dbReference>
<keyword evidence="11" id="KW-1185">Reference proteome</keyword>
<evidence type="ECO:0000256" key="6">
    <source>
        <dbReference type="ARBA" id="ARBA00022840"/>
    </source>
</evidence>
<evidence type="ECO:0000256" key="1">
    <source>
        <dbReference type="ARBA" id="ARBA00004202"/>
    </source>
</evidence>
<dbReference type="PROSITE" id="PS50893">
    <property type="entry name" value="ABC_TRANSPORTER_2"/>
    <property type="match status" value="1"/>
</dbReference>
<dbReference type="GO" id="GO:0016887">
    <property type="term" value="F:ATP hydrolysis activity"/>
    <property type="evidence" value="ECO:0007669"/>
    <property type="project" value="InterPro"/>
</dbReference>
<dbReference type="GO" id="GO:0015087">
    <property type="term" value="F:cobalt ion transmembrane transporter activity"/>
    <property type="evidence" value="ECO:0007669"/>
    <property type="project" value="UniProtKB-ARBA"/>
</dbReference>
<keyword evidence="5" id="KW-0547">Nucleotide-binding</keyword>
<evidence type="ECO:0000259" key="9">
    <source>
        <dbReference type="PROSITE" id="PS50893"/>
    </source>
</evidence>
<evidence type="ECO:0000256" key="7">
    <source>
        <dbReference type="ARBA" id="ARBA00022967"/>
    </source>
</evidence>
<dbReference type="SMART" id="SM00382">
    <property type="entry name" value="AAA"/>
    <property type="match status" value="1"/>
</dbReference>
<keyword evidence="6 10" id="KW-0067">ATP-binding</keyword>
<proteinExistence type="inferred from homology"/>
<dbReference type="Pfam" id="PF00005">
    <property type="entry name" value="ABC_tran"/>
    <property type="match status" value="1"/>
</dbReference>
<dbReference type="InterPro" id="IPR003439">
    <property type="entry name" value="ABC_transporter-like_ATP-bd"/>
</dbReference>
<accession>A0A1G8HMF1</accession>
<dbReference type="PROSITE" id="PS00211">
    <property type="entry name" value="ABC_TRANSPORTER_1"/>
    <property type="match status" value="1"/>
</dbReference>
<dbReference type="RefSeq" id="WP_091275220.1">
    <property type="nucleotide sequence ID" value="NZ_FNDK01000020.1"/>
</dbReference>
<dbReference type="InterPro" id="IPR050095">
    <property type="entry name" value="ECF_ABC_transporter_ATP-bd"/>
</dbReference>
<evidence type="ECO:0000313" key="11">
    <source>
        <dbReference type="Proteomes" id="UP000199163"/>
    </source>
</evidence>
<name>A0A1G8HMF1_9BACI</name>
<dbReference type="PANTHER" id="PTHR43553">
    <property type="entry name" value="HEAVY METAL TRANSPORTER"/>
    <property type="match status" value="1"/>
</dbReference>
<evidence type="ECO:0000313" key="10">
    <source>
        <dbReference type="EMBL" id="SDI07620.1"/>
    </source>
</evidence>
<dbReference type="InterPro" id="IPR017871">
    <property type="entry name" value="ABC_transporter-like_CS"/>
</dbReference>
<dbReference type="GO" id="GO:0043190">
    <property type="term" value="C:ATP-binding cassette (ABC) transporter complex"/>
    <property type="evidence" value="ECO:0007669"/>
    <property type="project" value="TreeGrafter"/>
</dbReference>
<evidence type="ECO:0000256" key="5">
    <source>
        <dbReference type="ARBA" id="ARBA00022741"/>
    </source>
</evidence>
<evidence type="ECO:0000256" key="2">
    <source>
        <dbReference type="ARBA" id="ARBA00005417"/>
    </source>
</evidence>
<dbReference type="AlphaFoldDB" id="A0A1G8HMF1"/>
<comment type="similarity">
    <text evidence="2">Belongs to the ABC transporter superfamily.</text>
</comment>
<dbReference type="SUPFAM" id="SSF52540">
    <property type="entry name" value="P-loop containing nucleoside triphosphate hydrolases"/>
    <property type="match status" value="1"/>
</dbReference>
<evidence type="ECO:0000256" key="4">
    <source>
        <dbReference type="ARBA" id="ARBA00022475"/>
    </source>
</evidence>
<reference evidence="10 11" key="1">
    <citation type="submission" date="2016-10" db="EMBL/GenBank/DDBJ databases">
        <authorList>
            <person name="de Groot N.N."/>
        </authorList>
    </citation>
    <scope>NUCLEOTIDE SEQUENCE [LARGE SCALE GENOMIC DNA]</scope>
    <source>
        <strain evidence="10 11">DSM 21632</strain>
    </source>
</reference>
<keyword evidence="8" id="KW-0472">Membrane</keyword>